<keyword evidence="1" id="KW-0472">Membrane</keyword>
<sequence>MAEKQSHDHNNMEFKRLFARDTAIVCVATFFIVGATTAGFKRVSGTVATSCDVPVRGITCLGFGSIKHEIPSYITIDQQLRRHLAVGGVGLRQNRTSAAMAGTEDGC</sequence>
<keyword evidence="1" id="KW-0812">Transmembrane</keyword>
<organism evidence="2 3">
    <name type="scientific">Citrullus colocynthis</name>
    <name type="common">colocynth</name>
    <dbReference type="NCBI Taxonomy" id="252529"/>
    <lineage>
        <taxon>Eukaryota</taxon>
        <taxon>Viridiplantae</taxon>
        <taxon>Streptophyta</taxon>
        <taxon>Embryophyta</taxon>
        <taxon>Tracheophyta</taxon>
        <taxon>Spermatophyta</taxon>
        <taxon>Magnoliopsida</taxon>
        <taxon>eudicotyledons</taxon>
        <taxon>Gunneridae</taxon>
        <taxon>Pentapetalae</taxon>
        <taxon>rosids</taxon>
        <taxon>fabids</taxon>
        <taxon>Cucurbitales</taxon>
        <taxon>Cucurbitaceae</taxon>
        <taxon>Benincaseae</taxon>
        <taxon>Citrullus</taxon>
    </lineage>
</organism>
<dbReference type="Proteomes" id="UP001642487">
    <property type="component" value="Chromosome 7"/>
</dbReference>
<dbReference type="EMBL" id="OZ021741">
    <property type="protein sequence ID" value="CAK9326396.1"/>
    <property type="molecule type" value="Genomic_DNA"/>
</dbReference>
<proteinExistence type="predicted"/>
<reference evidence="2 3" key="1">
    <citation type="submission" date="2024-03" db="EMBL/GenBank/DDBJ databases">
        <authorList>
            <person name="Gkanogiannis A."/>
            <person name="Becerra Lopez-Lavalle L."/>
        </authorList>
    </citation>
    <scope>NUCLEOTIDE SEQUENCE [LARGE SCALE GENOMIC DNA]</scope>
</reference>
<evidence type="ECO:0000313" key="2">
    <source>
        <dbReference type="EMBL" id="CAK9326396.1"/>
    </source>
</evidence>
<feature type="transmembrane region" description="Helical" evidence="1">
    <location>
        <begin position="21"/>
        <end position="40"/>
    </location>
</feature>
<evidence type="ECO:0000256" key="1">
    <source>
        <dbReference type="SAM" id="Phobius"/>
    </source>
</evidence>
<keyword evidence="3" id="KW-1185">Reference proteome</keyword>
<accession>A0ABP0Z3T2</accession>
<protein>
    <submittedName>
        <fullName evidence="2">Uncharacterized protein</fullName>
    </submittedName>
</protein>
<evidence type="ECO:0000313" key="3">
    <source>
        <dbReference type="Proteomes" id="UP001642487"/>
    </source>
</evidence>
<keyword evidence="1" id="KW-1133">Transmembrane helix</keyword>
<gene>
    <name evidence="2" type="ORF">CITCOLO1_LOCUS18745</name>
</gene>
<name>A0ABP0Z3T2_9ROSI</name>